<accession>A0AB38TMH5</accession>
<dbReference type="Pfam" id="PF02653">
    <property type="entry name" value="BPD_transp_2"/>
    <property type="match status" value="1"/>
</dbReference>
<dbReference type="Proteomes" id="UP001059745">
    <property type="component" value="Chromosome 1"/>
</dbReference>
<keyword evidence="5 6" id="KW-0472">Membrane</keyword>
<feature type="transmembrane region" description="Helical" evidence="6">
    <location>
        <begin position="194"/>
        <end position="215"/>
    </location>
</feature>
<dbReference type="AlphaFoldDB" id="A0AB38TMH5"/>
<feature type="transmembrane region" description="Helical" evidence="6">
    <location>
        <begin position="68"/>
        <end position="90"/>
    </location>
</feature>
<dbReference type="CDD" id="cd06580">
    <property type="entry name" value="TM_PBP1_transp_TpRbsC_like"/>
    <property type="match status" value="1"/>
</dbReference>
<organism evidence="7 8">
    <name type="scientific">Burkholderia gladioli</name>
    <name type="common">Pseudomonas marginata</name>
    <name type="synonym">Phytomonas marginata</name>
    <dbReference type="NCBI Taxonomy" id="28095"/>
    <lineage>
        <taxon>Bacteria</taxon>
        <taxon>Pseudomonadati</taxon>
        <taxon>Pseudomonadota</taxon>
        <taxon>Betaproteobacteria</taxon>
        <taxon>Burkholderiales</taxon>
        <taxon>Burkholderiaceae</taxon>
        <taxon>Burkholderia</taxon>
    </lineage>
</organism>
<dbReference type="PANTHER" id="PTHR43370:SF2">
    <property type="entry name" value="ABC TRANSPORTER PERMEASE PROTEIN"/>
    <property type="match status" value="1"/>
</dbReference>
<dbReference type="GO" id="GO:0005886">
    <property type="term" value="C:plasma membrane"/>
    <property type="evidence" value="ECO:0007669"/>
    <property type="project" value="UniProtKB-SubCell"/>
</dbReference>
<keyword evidence="2" id="KW-1003">Cell membrane</keyword>
<dbReference type="GO" id="GO:0022857">
    <property type="term" value="F:transmembrane transporter activity"/>
    <property type="evidence" value="ECO:0007669"/>
    <property type="project" value="InterPro"/>
</dbReference>
<feature type="transmembrane region" description="Helical" evidence="6">
    <location>
        <begin position="97"/>
        <end position="119"/>
    </location>
</feature>
<name>A0AB38TMH5_BURGA</name>
<dbReference type="RefSeq" id="WP_013698608.1">
    <property type="nucleotide sequence ID" value="NZ_CADEPW010000004.1"/>
</dbReference>
<feature type="transmembrane region" description="Helical" evidence="6">
    <location>
        <begin position="247"/>
        <end position="269"/>
    </location>
</feature>
<evidence type="ECO:0000313" key="8">
    <source>
        <dbReference type="Proteomes" id="UP001059745"/>
    </source>
</evidence>
<dbReference type="PANTHER" id="PTHR43370">
    <property type="entry name" value="SUGAR ABC TRANSPORTER INTEGRAL MEMBRANE PROTEIN-RELATED"/>
    <property type="match status" value="1"/>
</dbReference>
<proteinExistence type="predicted"/>
<evidence type="ECO:0000256" key="5">
    <source>
        <dbReference type="ARBA" id="ARBA00023136"/>
    </source>
</evidence>
<evidence type="ECO:0000256" key="1">
    <source>
        <dbReference type="ARBA" id="ARBA00004651"/>
    </source>
</evidence>
<feature type="transmembrane region" description="Helical" evidence="6">
    <location>
        <begin position="221"/>
        <end position="240"/>
    </location>
</feature>
<evidence type="ECO:0000256" key="3">
    <source>
        <dbReference type="ARBA" id="ARBA00022692"/>
    </source>
</evidence>
<gene>
    <name evidence="7" type="ORF">NYZ96_12795</name>
</gene>
<reference evidence="7" key="1">
    <citation type="submission" date="2022-09" db="EMBL/GenBank/DDBJ databases">
        <title>Genomic of Burkholderia gladioli.</title>
        <authorList>
            <person name="Wu H."/>
        </authorList>
    </citation>
    <scope>NUCLEOTIDE SEQUENCE</scope>
    <source>
        <strain evidence="7">ZN-S4</strain>
    </source>
</reference>
<comment type="subcellular location">
    <subcellularLocation>
        <location evidence="1">Cell membrane</location>
        <topology evidence="1">Multi-pass membrane protein</topology>
    </subcellularLocation>
</comment>
<keyword evidence="3 6" id="KW-0812">Transmembrane</keyword>
<dbReference type="InterPro" id="IPR001851">
    <property type="entry name" value="ABC_transp_permease"/>
</dbReference>
<evidence type="ECO:0000256" key="4">
    <source>
        <dbReference type="ARBA" id="ARBA00022989"/>
    </source>
</evidence>
<evidence type="ECO:0000313" key="7">
    <source>
        <dbReference type="EMBL" id="UWX69099.1"/>
    </source>
</evidence>
<protein>
    <submittedName>
        <fullName evidence="7">ABC transporter permease</fullName>
    </submittedName>
</protein>
<keyword evidence="4 6" id="KW-1133">Transmembrane helix</keyword>
<evidence type="ECO:0000256" key="2">
    <source>
        <dbReference type="ARBA" id="ARBA00022475"/>
    </source>
</evidence>
<sequence length="309" mass="31973">MPELHSPLAILLLSLAAGAIRVSTPYLFVSLGECLTEKAGRVNLGLEGVLVSGAMTGYATACLSGSPWLGVLAAAGAGLLLGALHGLVCSLPRVSDIAFGIALMLLGTGLAFFLGKPFIEPQAPMLGSLDLGRWAAGLPQLHNALRISPLFLLGIVLALALQWGLRHTRWGMVLRLVGDHAETARALGYHGTRVRIAATSVGGALAAVGGAYLSLVYPGSWNEGLSSGQGLMAVALVIFARWQPLRCLAASLLFGAAGALGPALQAIGVTAGYDLWNAAPYVLTLAIMILHCRPDRRFAGAPGELSLTR</sequence>
<feature type="transmembrane region" description="Helical" evidence="6">
    <location>
        <begin position="147"/>
        <end position="165"/>
    </location>
</feature>
<dbReference type="EMBL" id="CP104214">
    <property type="protein sequence ID" value="UWX69099.1"/>
    <property type="molecule type" value="Genomic_DNA"/>
</dbReference>
<evidence type="ECO:0000256" key="6">
    <source>
        <dbReference type="SAM" id="Phobius"/>
    </source>
</evidence>